<name>A0AA36C534_9BILA</name>
<dbReference type="GO" id="GO:0016323">
    <property type="term" value="C:basolateral plasma membrane"/>
    <property type="evidence" value="ECO:0007669"/>
    <property type="project" value="TreeGrafter"/>
</dbReference>
<feature type="transmembrane region" description="Helical" evidence="10">
    <location>
        <begin position="217"/>
        <end position="237"/>
    </location>
</feature>
<dbReference type="GO" id="GO:0015254">
    <property type="term" value="F:glycerol channel activity"/>
    <property type="evidence" value="ECO:0007669"/>
    <property type="project" value="TreeGrafter"/>
</dbReference>
<dbReference type="InterPro" id="IPR050363">
    <property type="entry name" value="MIP/Aquaporin"/>
</dbReference>
<feature type="compositionally biased region" description="Low complexity" evidence="9">
    <location>
        <begin position="97"/>
        <end position="112"/>
    </location>
</feature>
<comment type="similarity">
    <text evidence="2 8">Belongs to the MIP/aquaporin (TC 1.A.8) family.</text>
</comment>
<evidence type="ECO:0000256" key="7">
    <source>
        <dbReference type="ARBA" id="ARBA00045280"/>
    </source>
</evidence>
<evidence type="ECO:0000256" key="6">
    <source>
        <dbReference type="ARBA" id="ARBA00023136"/>
    </source>
</evidence>
<comment type="subcellular location">
    <subcellularLocation>
        <location evidence="1">Membrane</location>
        <topology evidence="1">Multi-pass membrane protein</topology>
    </subcellularLocation>
</comment>
<feature type="transmembrane region" description="Helical" evidence="10">
    <location>
        <begin position="167"/>
        <end position="185"/>
    </location>
</feature>
<evidence type="ECO:0008006" key="13">
    <source>
        <dbReference type="Google" id="ProtNLM"/>
    </source>
</evidence>
<comment type="caution">
    <text evidence="11">The sequence shown here is derived from an EMBL/GenBank/DDBJ whole genome shotgun (WGS) entry which is preliminary data.</text>
</comment>
<evidence type="ECO:0000313" key="12">
    <source>
        <dbReference type="Proteomes" id="UP001177023"/>
    </source>
</evidence>
<feature type="transmembrane region" description="Helical" evidence="10">
    <location>
        <begin position="17"/>
        <end position="38"/>
    </location>
</feature>
<evidence type="ECO:0000313" key="11">
    <source>
        <dbReference type="EMBL" id="CAJ0557929.1"/>
    </source>
</evidence>
<dbReference type="SUPFAM" id="SSF81338">
    <property type="entry name" value="Aquaporin-like"/>
    <property type="match status" value="1"/>
</dbReference>
<feature type="non-terminal residue" evidence="11">
    <location>
        <position position="275"/>
    </location>
</feature>
<keyword evidence="6 10" id="KW-0472">Membrane</keyword>
<proteinExistence type="inferred from homology"/>
<evidence type="ECO:0000256" key="2">
    <source>
        <dbReference type="ARBA" id="ARBA00006175"/>
    </source>
</evidence>
<accession>A0AA36C534</accession>
<feature type="compositionally biased region" description="Basic residues" evidence="9">
    <location>
        <begin position="119"/>
        <end position="129"/>
    </location>
</feature>
<protein>
    <recommendedName>
        <fullName evidence="13">Aquaporin-9</fullName>
    </recommendedName>
</protein>
<dbReference type="PRINTS" id="PR00783">
    <property type="entry name" value="MINTRINSICP"/>
</dbReference>
<feature type="region of interest" description="Disordered" evidence="9">
    <location>
        <begin position="92"/>
        <end position="130"/>
    </location>
</feature>
<dbReference type="EMBL" id="CATQJA010000158">
    <property type="protein sequence ID" value="CAJ0557929.1"/>
    <property type="molecule type" value="Genomic_DNA"/>
</dbReference>
<keyword evidence="3 8" id="KW-0813">Transport</keyword>
<dbReference type="Proteomes" id="UP001177023">
    <property type="component" value="Unassembled WGS sequence"/>
</dbReference>
<evidence type="ECO:0000256" key="10">
    <source>
        <dbReference type="SAM" id="Phobius"/>
    </source>
</evidence>
<keyword evidence="12" id="KW-1185">Reference proteome</keyword>
<dbReference type="AlphaFoldDB" id="A0AA36C534"/>
<dbReference type="GO" id="GO:0015250">
    <property type="term" value="F:water channel activity"/>
    <property type="evidence" value="ECO:0007669"/>
    <property type="project" value="TreeGrafter"/>
</dbReference>
<evidence type="ECO:0000256" key="3">
    <source>
        <dbReference type="ARBA" id="ARBA00022448"/>
    </source>
</evidence>
<sequence>MERLQPKVYVKNELGRALLGEFVGTMILLLIGTSVVAQHELPRVRINEQIGVNIGFGLAIAFGVAVSAKLSGGHINPAVSLMFLSLPEPSLEPPSPSSSTTTPSTTLTVETTRWSAPTRRPKFSPRTRPPHLGTINGLTDQIIATAVFCFLIAHFTDERRTSYPNWVRPLLIGLSFVAIGTAFSFNCGYPCNPARDFGPRLFTLLAGYGGETFTYRGWWWVPIVGPFIGALIGAWLYQFTIGFHTSIEVLTKYAIVEGPKKSEHIKEEGEQLVQS</sequence>
<evidence type="ECO:0000256" key="8">
    <source>
        <dbReference type="RuleBase" id="RU000477"/>
    </source>
</evidence>
<dbReference type="Pfam" id="PF00230">
    <property type="entry name" value="MIP"/>
    <property type="match status" value="2"/>
</dbReference>
<feature type="transmembrane region" description="Helical" evidence="10">
    <location>
        <begin position="50"/>
        <end position="68"/>
    </location>
</feature>
<feature type="transmembrane region" description="Helical" evidence="10">
    <location>
        <begin position="135"/>
        <end position="155"/>
    </location>
</feature>
<evidence type="ECO:0000256" key="9">
    <source>
        <dbReference type="SAM" id="MobiDB-lite"/>
    </source>
</evidence>
<comment type="function">
    <text evidence="7">Aquaglyceroporin that may modulate the water content and osmolytes during anhydrobiosis.</text>
</comment>
<evidence type="ECO:0000256" key="4">
    <source>
        <dbReference type="ARBA" id="ARBA00022692"/>
    </source>
</evidence>
<dbReference type="Gene3D" id="1.20.1080.10">
    <property type="entry name" value="Glycerol uptake facilitator protein"/>
    <property type="match status" value="2"/>
</dbReference>
<organism evidence="11 12">
    <name type="scientific">Mesorhabditis spiculigera</name>
    <dbReference type="NCBI Taxonomy" id="96644"/>
    <lineage>
        <taxon>Eukaryota</taxon>
        <taxon>Metazoa</taxon>
        <taxon>Ecdysozoa</taxon>
        <taxon>Nematoda</taxon>
        <taxon>Chromadorea</taxon>
        <taxon>Rhabditida</taxon>
        <taxon>Rhabditina</taxon>
        <taxon>Rhabditomorpha</taxon>
        <taxon>Rhabditoidea</taxon>
        <taxon>Rhabditidae</taxon>
        <taxon>Mesorhabditinae</taxon>
        <taxon>Mesorhabditis</taxon>
    </lineage>
</organism>
<dbReference type="PANTHER" id="PTHR43829:SF9">
    <property type="entry name" value="AQUAPORIN-9"/>
    <property type="match status" value="1"/>
</dbReference>
<evidence type="ECO:0000256" key="1">
    <source>
        <dbReference type="ARBA" id="ARBA00004141"/>
    </source>
</evidence>
<gene>
    <name evidence="11" type="ORF">MSPICULIGERA_LOCUS676</name>
</gene>
<evidence type="ECO:0000256" key="5">
    <source>
        <dbReference type="ARBA" id="ARBA00022989"/>
    </source>
</evidence>
<reference evidence="11" key="1">
    <citation type="submission" date="2023-06" db="EMBL/GenBank/DDBJ databases">
        <authorList>
            <person name="Delattre M."/>
        </authorList>
    </citation>
    <scope>NUCLEOTIDE SEQUENCE</scope>
    <source>
        <strain evidence="11">AF72</strain>
    </source>
</reference>
<dbReference type="PANTHER" id="PTHR43829">
    <property type="entry name" value="AQUAPORIN OR AQUAGLYCEROPORIN RELATED"/>
    <property type="match status" value="1"/>
</dbReference>
<keyword evidence="5 10" id="KW-1133">Transmembrane helix</keyword>
<keyword evidence="4 8" id="KW-0812">Transmembrane</keyword>
<dbReference type="InterPro" id="IPR000425">
    <property type="entry name" value="MIP"/>
</dbReference>
<dbReference type="InterPro" id="IPR023271">
    <property type="entry name" value="Aquaporin-like"/>
</dbReference>